<proteinExistence type="inferred from homology"/>
<evidence type="ECO:0000313" key="8">
    <source>
        <dbReference type="Proteomes" id="UP001499988"/>
    </source>
</evidence>
<evidence type="ECO:0000259" key="6">
    <source>
        <dbReference type="PROSITE" id="PS51898"/>
    </source>
</evidence>
<dbReference type="Proteomes" id="UP001499988">
    <property type="component" value="Unassembled WGS sequence"/>
</dbReference>
<reference evidence="8" key="1">
    <citation type="journal article" date="2019" name="Int. J. Syst. Evol. Microbiol.">
        <title>The Global Catalogue of Microorganisms (GCM) 10K type strain sequencing project: providing services to taxonomists for standard genome sequencing and annotation.</title>
        <authorList>
            <consortium name="The Broad Institute Genomics Platform"/>
            <consortium name="The Broad Institute Genome Sequencing Center for Infectious Disease"/>
            <person name="Wu L."/>
            <person name="Ma J."/>
        </authorList>
    </citation>
    <scope>NUCLEOTIDE SEQUENCE [LARGE SCALE GENOMIC DNA]</scope>
    <source>
        <strain evidence="8">JCM 18401</strain>
    </source>
</reference>
<feature type="region of interest" description="Disordered" evidence="5">
    <location>
        <begin position="97"/>
        <end position="121"/>
    </location>
</feature>
<dbReference type="PANTHER" id="PTHR30349">
    <property type="entry name" value="PHAGE INTEGRASE-RELATED"/>
    <property type="match status" value="1"/>
</dbReference>
<evidence type="ECO:0000256" key="1">
    <source>
        <dbReference type="ARBA" id="ARBA00008857"/>
    </source>
</evidence>
<keyword evidence="4" id="KW-0233">DNA recombination</keyword>
<feature type="compositionally biased region" description="Pro residues" evidence="5">
    <location>
        <begin position="108"/>
        <end position="119"/>
    </location>
</feature>
<dbReference type="PROSITE" id="PS51898">
    <property type="entry name" value="TYR_RECOMBINASE"/>
    <property type="match status" value="1"/>
</dbReference>
<dbReference type="PANTHER" id="PTHR30349:SF41">
    <property type="entry name" value="INTEGRASE_RECOMBINASE PROTEIN MJ0367-RELATED"/>
    <property type="match status" value="1"/>
</dbReference>
<dbReference type="SUPFAM" id="SSF56349">
    <property type="entry name" value="DNA breaking-rejoining enzymes"/>
    <property type="match status" value="1"/>
</dbReference>
<dbReference type="EMBL" id="BAABJZ010000107">
    <property type="protein sequence ID" value="GAA4903991.1"/>
    <property type="molecule type" value="Genomic_DNA"/>
</dbReference>
<name>A0ABP9FST4_9GAMM</name>
<keyword evidence="8" id="KW-1185">Reference proteome</keyword>
<dbReference type="RefSeq" id="WP_345337573.1">
    <property type="nucleotide sequence ID" value="NZ_BAABJZ010000107.1"/>
</dbReference>
<comment type="similarity">
    <text evidence="1">Belongs to the 'phage' integrase family.</text>
</comment>
<keyword evidence="3" id="KW-0238">DNA-binding</keyword>
<sequence>MSALYHRNSKDYIKAHLSDGIVFAISLSKFGIEPTQHIKHLLEHIVTEVKLGMPDKTPQEMREAVRACFVRELVRLKRNLLGTGDVLSGLLSTPVSTPEPIAQQSPAPAEPVPVPPPVQPHGLTVRDIRKHWKEYRAENIKHGRWRVSTTGQVQQDNHFSGFEKTFLSALKANTVFDKALAREYRSLMQQLPQGWSKSIRYGKTIKEIIADADPDKTLGTSTVNQQMSNMGAFWRWMVNQDYTDKNVWDGLRIRAAKGKQRKSLDMRELNLLKATANADTGHEKFIPLLGMYTGARVGEIAQLRTDDVDLQARTIRITDGDGQQVKNETSRRTIPIPPQIEQEFIEYVEGVITAQSKLSGKDAQVRTLWPEVQGRTLNSKRNVVVRWFSYKYRDAIGETFHVLRHTFITELYRADARPDIIKDIVGHEQSGTTEKIYRKRSTVEQMREQIQLLPY</sequence>
<dbReference type="InterPro" id="IPR050090">
    <property type="entry name" value="Tyrosine_recombinase_XerCD"/>
</dbReference>
<dbReference type="Pfam" id="PF00589">
    <property type="entry name" value="Phage_integrase"/>
    <property type="match status" value="1"/>
</dbReference>
<evidence type="ECO:0000256" key="4">
    <source>
        <dbReference type="ARBA" id="ARBA00023172"/>
    </source>
</evidence>
<accession>A0ABP9FST4</accession>
<evidence type="ECO:0000256" key="2">
    <source>
        <dbReference type="ARBA" id="ARBA00022908"/>
    </source>
</evidence>
<dbReference type="InterPro" id="IPR002104">
    <property type="entry name" value="Integrase_catalytic"/>
</dbReference>
<dbReference type="InterPro" id="IPR011010">
    <property type="entry name" value="DNA_brk_join_enz"/>
</dbReference>
<organism evidence="7 8">
    <name type="scientific">Ferrimonas pelagia</name>
    <dbReference type="NCBI Taxonomy" id="1177826"/>
    <lineage>
        <taxon>Bacteria</taxon>
        <taxon>Pseudomonadati</taxon>
        <taxon>Pseudomonadota</taxon>
        <taxon>Gammaproteobacteria</taxon>
        <taxon>Alteromonadales</taxon>
        <taxon>Ferrimonadaceae</taxon>
        <taxon>Ferrimonas</taxon>
    </lineage>
</organism>
<protein>
    <recommendedName>
        <fullName evidence="6">Tyr recombinase domain-containing protein</fullName>
    </recommendedName>
</protein>
<evidence type="ECO:0000256" key="5">
    <source>
        <dbReference type="SAM" id="MobiDB-lite"/>
    </source>
</evidence>
<evidence type="ECO:0000313" key="7">
    <source>
        <dbReference type="EMBL" id="GAA4903991.1"/>
    </source>
</evidence>
<feature type="domain" description="Tyr recombinase" evidence="6">
    <location>
        <begin position="259"/>
        <end position="451"/>
    </location>
</feature>
<dbReference type="InterPro" id="IPR013762">
    <property type="entry name" value="Integrase-like_cat_sf"/>
</dbReference>
<gene>
    <name evidence="7" type="ORF">GCM10023333_42920</name>
</gene>
<keyword evidence="2" id="KW-0229">DNA integration</keyword>
<comment type="caution">
    <text evidence="7">The sequence shown here is derived from an EMBL/GenBank/DDBJ whole genome shotgun (WGS) entry which is preliminary data.</text>
</comment>
<evidence type="ECO:0000256" key="3">
    <source>
        <dbReference type="ARBA" id="ARBA00023125"/>
    </source>
</evidence>
<dbReference type="Gene3D" id="1.10.443.10">
    <property type="entry name" value="Intergrase catalytic core"/>
    <property type="match status" value="1"/>
</dbReference>